<evidence type="ECO:0000259" key="5">
    <source>
        <dbReference type="Pfam" id="PF07715"/>
    </source>
</evidence>
<keyword evidence="4" id="KW-0732">Signal</keyword>
<keyword evidence="3" id="KW-0998">Cell outer membrane</keyword>
<dbReference type="Pfam" id="PF07715">
    <property type="entry name" value="Plug"/>
    <property type="match status" value="1"/>
</dbReference>
<keyword evidence="7" id="KW-1185">Reference proteome</keyword>
<accession>A0A328BL29</accession>
<sequence>MKALLLSAALLTATFAQAQTQQLRGLVTDKNGEPIPGANVYLKDNYEGTSTDSVGRFVLRTQLSGAHVLVASSVGYTSQERRLVLGADTTQLRLALPDAANVLGGVVISAGMFEAGDEKRMTALKPLDILTTAGGQGDITAVMQNLPGTARVGEQEGLFVRGGSASETSTLIDGMIVQNPFYSSIPDVAQRGRFNPAMFKGTAFSTGGYSAQYGQALSSVLLLDTQDKQSDANKLTLDVNPANAAVEYTHRGSVAGRLSYTNMAPYFGVMRQTRSWRKAPEGLDGSVTVREKLGANSSLKLYAMTSHSASDINLPSYELAGTTYNLQLRNHNYFTTNSYQHAFGEGKWELKAGLSFSLNNDYVNIADGAKSLDRYDRRLQYRATLTRFLPGNHTLLVGAEMHHIRLTNELFDASYVMNDAYRAAFAEGEFHLGLKLAARVGARAEQAHVIGRSNVAPRFSLAYQLSATSQLSVAAGQFYQTPDKNYLYRNQQLNFEQANHFILNYQYMHNERTFRAEAYYKQYDQLVREKGLVGFDPDPYRQVTGNTDNSGKGYARGLDFFFRDQKSIKRGDFWVSYSLLDTKRLAGNFLALATPTYASKHNLSLVYKHFLPKPGISLSGTYRYASGRSYYAAESATFLGDELRDYHNLSLSVSKLFFIKRNYVVLYSSVDNVLGTRNVYGYRYSSDGTQRTAVQPPAYRTVFVGVSVSLSK</sequence>
<proteinExistence type="predicted"/>
<evidence type="ECO:0000313" key="7">
    <source>
        <dbReference type="Proteomes" id="UP000248553"/>
    </source>
</evidence>
<comment type="caution">
    <text evidence="6">The sequence shown here is derived from an EMBL/GenBank/DDBJ whole genome shotgun (WGS) entry which is preliminary data.</text>
</comment>
<dbReference type="OrthoDB" id="1075473at2"/>
<dbReference type="Gene3D" id="2.40.170.20">
    <property type="entry name" value="TonB-dependent receptor, beta-barrel domain"/>
    <property type="match status" value="1"/>
</dbReference>
<name>A0A328BL29_9BACT</name>
<protein>
    <submittedName>
        <fullName evidence="6">TonB-dependent receptor</fullName>
    </submittedName>
</protein>
<dbReference type="AlphaFoldDB" id="A0A328BL29"/>
<dbReference type="InterPro" id="IPR012910">
    <property type="entry name" value="Plug_dom"/>
</dbReference>
<dbReference type="SUPFAM" id="SSF49464">
    <property type="entry name" value="Carboxypeptidase regulatory domain-like"/>
    <property type="match status" value="1"/>
</dbReference>
<dbReference type="RefSeq" id="WP_111477663.1">
    <property type="nucleotide sequence ID" value="NZ_QHKM01000002.1"/>
</dbReference>
<evidence type="ECO:0000256" key="4">
    <source>
        <dbReference type="SAM" id="SignalP"/>
    </source>
</evidence>
<dbReference type="InterPro" id="IPR036942">
    <property type="entry name" value="Beta-barrel_TonB_sf"/>
</dbReference>
<comment type="subcellular location">
    <subcellularLocation>
        <location evidence="1">Cell outer membrane</location>
    </subcellularLocation>
</comment>
<evidence type="ECO:0000313" key="6">
    <source>
        <dbReference type="EMBL" id="RAK68050.1"/>
    </source>
</evidence>
<feature type="signal peptide" evidence="4">
    <location>
        <begin position="1"/>
        <end position="18"/>
    </location>
</feature>
<dbReference type="Gene3D" id="2.60.40.1120">
    <property type="entry name" value="Carboxypeptidase-like, regulatory domain"/>
    <property type="match status" value="1"/>
</dbReference>
<dbReference type="GO" id="GO:0009279">
    <property type="term" value="C:cell outer membrane"/>
    <property type="evidence" value="ECO:0007669"/>
    <property type="project" value="UniProtKB-SubCell"/>
</dbReference>
<reference evidence="7" key="1">
    <citation type="submission" date="2018-05" db="EMBL/GenBank/DDBJ databases">
        <authorList>
            <person name="Nie L."/>
        </authorList>
    </citation>
    <scope>NUCLEOTIDE SEQUENCE [LARGE SCALE GENOMIC DNA]</scope>
    <source>
        <strain evidence="7">NL</strain>
    </source>
</reference>
<evidence type="ECO:0000256" key="3">
    <source>
        <dbReference type="ARBA" id="ARBA00023237"/>
    </source>
</evidence>
<evidence type="ECO:0000256" key="1">
    <source>
        <dbReference type="ARBA" id="ARBA00004442"/>
    </source>
</evidence>
<dbReference type="EMBL" id="QHKM01000002">
    <property type="protein sequence ID" value="RAK68050.1"/>
    <property type="molecule type" value="Genomic_DNA"/>
</dbReference>
<dbReference type="Proteomes" id="UP000248553">
    <property type="component" value="Unassembled WGS sequence"/>
</dbReference>
<keyword evidence="6" id="KW-0675">Receptor</keyword>
<keyword evidence="2" id="KW-0472">Membrane</keyword>
<feature type="chain" id="PRO_5016444623" evidence="4">
    <location>
        <begin position="19"/>
        <end position="712"/>
    </location>
</feature>
<dbReference type="Pfam" id="PF13715">
    <property type="entry name" value="CarbopepD_reg_2"/>
    <property type="match status" value="1"/>
</dbReference>
<gene>
    <name evidence="6" type="ORF">DLM85_08390</name>
</gene>
<dbReference type="SUPFAM" id="SSF56935">
    <property type="entry name" value="Porins"/>
    <property type="match status" value="1"/>
</dbReference>
<evidence type="ECO:0000256" key="2">
    <source>
        <dbReference type="ARBA" id="ARBA00023136"/>
    </source>
</evidence>
<feature type="domain" description="TonB-dependent receptor plug" evidence="5">
    <location>
        <begin position="135"/>
        <end position="215"/>
    </location>
</feature>
<dbReference type="InterPro" id="IPR008969">
    <property type="entry name" value="CarboxyPept-like_regulatory"/>
</dbReference>
<organism evidence="6 7">
    <name type="scientific">Hymenobacter edaphi</name>
    <dbReference type="NCBI Taxonomy" id="2211146"/>
    <lineage>
        <taxon>Bacteria</taxon>
        <taxon>Pseudomonadati</taxon>
        <taxon>Bacteroidota</taxon>
        <taxon>Cytophagia</taxon>
        <taxon>Cytophagales</taxon>
        <taxon>Hymenobacteraceae</taxon>
        <taxon>Hymenobacter</taxon>
    </lineage>
</organism>